<evidence type="ECO:0000256" key="10">
    <source>
        <dbReference type="ARBA" id="ARBA00023303"/>
    </source>
</evidence>
<feature type="repeat" description="ANK" evidence="11">
    <location>
        <begin position="200"/>
        <end position="232"/>
    </location>
</feature>
<feature type="repeat" description="ANK" evidence="11">
    <location>
        <begin position="313"/>
        <end position="345"/>
    </location>
</feature>
<feature type="repeat" description="ANK" evidence="11">
    <location>
        <begin position="554"/>
        <end position="586"/>
    </location>
</feature>
<sequence>MENNSPTNSVTSASEVPLIRSCKEVEMSDAIYLTSSSYGSLKETMAHGRSGKISICYPNEFHDAARHNRVEDLRRILSAYSGNSHKISSLNKERLSALHYAVRYGHIQCVLDIIQADESSVRRKGKHDVQPIHYAARFYRKTDDADENVIEILLKHGADIDAKDSFHYTPLQYAAVSGNVDALRILLNHFKENIEHADPSGVTALHSTCLKGEVECALLLIQNGAKVFQTDNKKMNAIHYAAKSDSRQILDPLIQLLEHDNNALINGESLSVLLNIANINGETPLHLAILEENLEACKILIAKGADVNLAKLRGLTPLHLACVKDSVEIVKLLVREGARVTGTDEIREIPLHKAARNDKVEIVKFLLETDPSQVNIEDLDKQTPLIESAAKNNFAITELLLSHGAGIEACDKFMKTSLFWAAEKNSLEVFKVLLQHIKDNELDLKELIEQRDTYEHTPLHIAAKGGHTEIVQILVEHGATVSTLNDQERTPLHTAADNGFIDVARVLIKAKPSMIDEQNASGYTAVHLAAKSGKNEMLSFLLENNADNNPQDNHMLTPLALASYEGHKDCVKTLLHYRAAVEARDPNNKTSLFFAAAEGHAEVVKCLLDHGANVTHKDRTGQNLLDVAIKEGKVDVANVLLDRPEWKCVLRNKSFDESGALTSPMGKMIQSMPAMAKKVLDRCMISHENARQVAAERTRSVEITYEFIDDNFADEMLPADKPEHTYFDSVARIANEVLLRSSYSRRRAEEKMRERHNPPLSILCKKEDSDLLNHPVVSTLIEMKWKKFGKPVYYSKFAIFIIFLFFLSGYVLAVTPLLPSRIFPKEGSNTTENCAPHIERNFKLEDDVINVLFLIMGRYIVLALSCFQLLLEPIQMINRRFSYFCDLTNWLELTMYILALLYTFPNMDEAYLTNCDTVPYKTSLGACAIFLAWCDLLLFIRKFTNVGIYVVMFIDVMKTFLKFSLTFSLFIVAFAMVFHSLIGPHKELFHTIGRSFAKTVAMTIGEFGYEELFYAKETSRLPMITWFLFVLFCIVMTILLMNMLVGLAVDDIQSVLKKAELTRVKMQVELVLDVEKMLPMKFREKWGQFTTEEFTHYLRTNVYKRRDHKCDHEANDDGDDVIGWEHEEKV</sequence>
<evidence type="ECO:0000256" key="9">
    <source>
        <dbReference type="ARBA" id="ARBA00023136"/>
    </source>
</evidence>
<dbReference type="PANTHER" id="PTHR47143:SF3">
    <property type="entry name" value="PWWP DOMAIN-CONTAINING PROTEIN"/>
    <property type="match status" value="1"/>
</dbReference>
<feature type="transmembrane region" description="Helical" evidence="12">
    <location>
        <begin position="1023"/>
        <end position="1049"/>
    </location>
</feature>
<dbReference type="PANTHER" id="PTHR47143">
    <property type="entry name" value="TRANSIENT RECEPTOR POTENTIAL CATION CHANNEL PROTEIN PAINLESS"/>
    <property type="match status" value="1"/>
</dbReference>
<feature type="repeat" description="ANK" evidence="11">
    <location>
        <begin position="487"/>
        <end position="509"/>
    </location>
</feature>
<dbReference type="Pfam" id="PF13637">
    <property type="entry name" value="Ank_4"/>
    <property type="match status" value="1"/>
</dbReference>
<dbReference type="EnsemblMetazoa" id="CLYHEMT007261.1">
    <property type="protein sequence ID" value="CLYHEMP007261.1"/>
    <property type="gene ID" value="CLYHEMG007261"/>
</dbReference>
<feature type="repeat" description="ANK" evidence="11">
    <location>
        <begin position="454"/>
        <end position="486"/>
    </location>
</feature>
<comment type="subcellular location">
    <subcellularLocation>
        <location evidence="1">Membrane</location>
        <topology evidence="1">Multi-pass membrane protein</topology>
    </subcellularLocation>
</comment>
<dbReference type="GeneID" id="136801948"/>
<dbReference type="Pfam" id="PF00520">
    <property type="entry name" value="Ion_trans"/>
    <property type="match status" value="1"/>
</dbReference>
<feature type="repeat" description="ANK" evidence="11">
    <location>
        <begin position="280"/>
        <end position="312"/>
    </location>
</feature>
<feature type="transmembrane region" description="Helical" evidence="12">
    <location>
        <begin position="883"/>
        <end position="902"/>
    </location>
</feature>
<keyword evidence="7 11" id="KW-0040">ANK repeat</keyword>
<dbReference type="Gene3D" id="1.10.287.70">
    <property type="match status" value="1"/>
</dbReference>
<dbReference type="RefSeq" id="XP_066914746.1">
    <property type="nucleotide sequence ID" value="XM_067058645.1"/>
</dbReference>
<feature type="transmembrane region" description="Helical" evidence="12">
    <location>
        <begin position="922"/>
        <end position="940"/>
    </location>
</feature>
<feature type="repeat" description="ANK" evidence="11">
    <location>
        <begin position="587"/>
        <end position="619"/>
    </location>
</feature>
<dbReference type="Proteomes" id="UP000594262">
    <property type="component" value="Unplaced"/>
</dbReference>
<dbReference type="Gene3D" id="1.25.40.20">
    <property type="entry name" value="Ankyrin repeat-containing domain"/>
    <property type="match status" value="5"/>
</dbReference>
<evidence type="ECO:0000313" key="15">
    <source>
        <dbReference type="Proteomes" id="UP000594262"/>
    </source>
</evidence>
<feature type="repeat" description="ANK" evidence="11">
    <location>
        <begin position="127"/>
        <end position="165"/>
    </location>
</feature>
<keyword evidence="2" id="KW-0813">Transport</keyword>
<keyword evidence="6 12" id="KW-1133">Transmembrane helix</keyword>
<dbReference type="SUPFAM" id="SSF48403">
    <property type="entry name" value="Ankyrin repeat"/>
    <property type="match status" value="2"/>
</dbReference>
<proteinExistence type="predicted"/>
<evidence type="ECO:0000256" key="3">
    <source>
        <dbReference type="ARBA" id="ARBA00022606"/>
    </source>
</evidence>
<name>A0A7M5WRS7_9CNID</name>
<keyword evidence="4 12" id="KW-0812">Transmembrane</keyword>
<dbReference type="OrthoDB" id="1661883at2759"/>
<keyword evidence="3" id="KW-0716">Sensory transduction</keyword>
<feature type="transmembrane region" description="Helical" evidence="12">
    <location>
        <begin position="960"/>
        <end position="982"/>
    </location>
</feature>
<dbReference type="GO" id="GO:1902495">
    <property type="term" value="C:transmembrane transporter complex"/>
    <property type="evidence" value="ECO:0007669"/>
    <property type="project" value="TreeGrafter"/>
</dbReference>
<dbReference type="InterPro" id="IPR005821">
    <property type="entry name" value="Ion_trans_dom"/>
</dbReference>
<evidence type="ECO:0000256" key="1">
    <source>
        <dbReference type="ARBA" id="ARBA00004141"/>
    </source>
</evidence>
<accession>A0A7M5WRS7</accession>
<dbReference type="PROSITE" id="PS50297">
    <property type="entry name" value="ANK_REP_REGION"/>
    <property type="match status" value="8"/>
</dbReference>
<organism evidence="14 15">
    <name type="scientific">Clytia hemisphaerica</name>
    <dbReference type="NCBI Taxonomy" id="252671"/>
    <lineage>
        <taxon>Eukaryota</taxon>
        <taxon>Metazoa</taxon>
        <taxon>Cnidaria</taxon>
        <taxon>Hydrozoa</taxon>
        <taxon>Hydroidolina</taxon>
        <taxon>Leptothecata</taxon>
        <taxon>Obeliida</taxon>
        <taxon>Clytiidae</taxon>
        <taxon>Clytia</taxon>
    </lineage>
</organism>
<reference evidence="14" key="1">
    <citation type="submission" date="2021-01" db="UniProtKB">
        <authorList>
            <consortium name="EnsemblMetazoa"/>
        </authorList>
    </citation>
    <scope>IDENTIFICATION</scope>
</reference>
<evidence type="ECO:0000313" key="14">
    <source>
        <dbReference type="EnsemblMetazoa" id="CLYHEMP007261.1"/>
    </source>
</evidence>
<keyword evidence="8" id="KW-0406">Ion transport</keyword>
<dbReference type="Pfam" id="PF12796">
    <property type="entry name" value="Ank_2"/>
    <property type="match status" value="5"/>
</dbReference>
<evidence type="ECO:0000256" key="5">
    <source>
        <dbReference type="ARBA" id="ARBA00022737"/>
    </source>
</evidence>
<dbReference type="GO" id="GO:0005216">
    <property type="term" value="F:monoatomic ion channel activity"/>
    <property type="evidence" value="ECO:0007669"/>
    <property type="project" value="InterPro"/>
</dbReference>
<feature type="transmembrane region" description="Helical" evidence="12">
    <location>
        <begin position="793"/>
        <end position="813"/>
    </location>
</feature>
<feature type="domain" description="Ion transport" evidence="13">
    <location>
        <begin position="796"/>
        <end position="1058"/>
    </location>
</feature>
<keyword evidence="5" id="KW-0677">Repeat</keyword>
<feature type="repeat" description="ANK" evidence="11">
    <location>
        <begin position="380"/>
        <end position="412"/>
    </location>
</feature>
<dbReference type="InterPro" id="IPR036770">
    <property type="entry name" value="Ankyrin_rpt-contain_sf"/>
</dbReference>
<evidence type="ECO:0000256" key="11">
    <source>
        <dbReference type="PROSITE-ProRule" id="PRU00023"/>
    </source>
</evidence>
<dbReference type="AlphaFoldDB" id="A0A7M5WRS7"/>
<evidence type="ECO:0000256" key="8">
    <source>
        <dbReference type="ARBA" id="ARBA00023065"/>
    </source>
</evidence>
<dbReference type="InterPro" id="IPR002110">
    <property type="entry name" value="Ankyrin_rpt"/>
</dbReference>
<keyword evidence="10" id="KW-0407">Ion channel</keyword>
<dbReference type="InterPro" id="IPR052076">
    <property type="entry name" value="TRP_cation_channel"/>
</dbReference>
<keyword evidence="15" id="KW-1185">Reference proteome</keyword>
<evidence type="ECO:0000256" key="4">
    <source>
        <dbReference type="ARBA" id="ARBA00022692"/>
    </source>
</evidence>
<dbReference type="SMART" id="SM00248">
    <property type="entry name" value="ANK"/>
    <property type="match status" value="16"/>
</dbReference>
<keyword evidence="9 12" id="KW-0472">Membrane</keyword>
<evidence type="ECO:0000256" key="6">
    <source>
        <dbReference type="ARBA" id="ARBA00022989"/>
    </source>
</evidence>
<evidence type="ECO:0000256" key="2">
    <source>
        <dbReference type="ARBA" id="ARBA00022448"/>
    </source>
</evidence>
<protein>
    <recommendedName>
        <fullName evidence="13">Ion transport domain-containing protein</fullName>
    </recommendedName>
</protein>
<evidence type="ECO:0000256" key="7">
    <source>
        <dbReference type="ARBA" id="ARBA00023043"/>
    </source>
</evidence>
<feature type="repeat" description="ANK" evidence="11">
    <location>
        <begin position="521"/>
        <end position="553"/>
    </location>
</feature>
<evidence type="ECO:0000256" key="12">
    <source>
        <dbReference type="SAM" id="Phobius"/>
    </source>
</evidence>
<dbReference type="PROSITE" id="PS50088">
    <property type="entry name" value="ANK_REPEAT"/>
    <property type="match status" value="10"/>
</dbReference>
<evidence type="ECO:0000259" key="13">
    <source>
        <dbReference type="Pfam" id="PF00520"/>
    </source>
</evidence>
<dbReference type="PRINTS" id="PR01415">
    <property type="entry name" value="ANKYRIN"/>
</dbReference>